<dbReference type="AlphaFoldDB" id="A0A238LF84"/>
<dbReference type="Proteomes" id="UP000201613">
    <property type="component" value="Unassembled WGS sequence"/>
</dbReference>
<name>A0A238LF84_9RHOB</name>
<dbReference type="EMBL" id="FXZK01000004">
    <property type="protein sequence ID" value="SMY08339.1"/>
    <property type="molecule type" value="Genomic_DNA"/>
</dbReference>
<keyword evidence="2" id="KW-1185">Reference proteome</keyword>
<protein>
    <submittedName>
        <fullName evidence="1">Uncharacterized protein</fullName>
    </submittedName>
</protein>
<accession>A0A238LF84</accession>
<dbReference type="RefSeq" id="WP_093992527.1">
    <property type="nucleotide sequence ID" value="NZ_FXZK01000004.1"/>
</dbReference>
<organism evidence="1 2">
    <name type="scientific">Flavimaricola marinus</name>
    <dbReference type="NCBI Taxonomy" id="1819565"/>
    <lineage>
        <taxon>Bacteria</taxon>
        <taxon>Pseudomonadati</taxon>
        <taxon>Pseudomonadota</taxon>
        <taxon>Alphaproteobacteria</taxon>
        <taxon>Rhodobacterales</taxon>
        <taxon>Paracoccaceae</taxon>
        <taxon>Flavimaricola</taxon>
    </lineage>
</organism>
<dbReference type="OrthoDB" id="7869496at2"/>
<gene>
    <name evidence="1" type="ORF">LOM8899_02490</name>
</gene>
<sequence>MGYRTVTVHLPESLLCAAEAMAHGEAISVAQLVRQALAGKVGHDAQADQAHLHRVLSLKGRLTGEFTAARSWSDLQSRLRAKGYLLIEAGGGLTLATAGDETALCRASELGFDIATLIRKFGTGFPGARHAWLSDRLHTGDDEADDDFDVIDWSDGHAGRHPSA</sequence>
<evidence type="ECO:0000313" key="1">
    <source>
        <dbReference type="EMBL" id="SMY08339.1"/>
    </source>
</evidence>
<reference evidence="1 2" key="1">
    <citation type="submission" date="2017-05" db="EMBL/GenBank/DDBJ databases">
        <authorList>
            <person name="Song R."/>
            <person name="Chenine A.L."/>
            <person name="Ruprecht R.M."/>
        </authorList>
    </citation>
    <scope>NUCLEOTIDE SEQUENCE [LARGE SCALE GENOMIC DNA]</scope>
    <source>
        <strain evidence="1 2">CECT 8899</strain>
    </source>
</reference>
<proteinExistence type="predicted"/>
<evidence type="ECO:0000313" key="2">
    <source>
        <dbReference type="Proteomes" id="UP000201613"/>
    </source>
</evidence>